<sequence>MMLLIGLGAALFIIWILKSVFSRNASSSGMYGSGPVQNYPNGVIPANPSAYGGTPYPAQSGSGIGGNIVSGLATGAAVGAGIVAGEALMHHFTDGTNSTSNNEVINNPPVEDDNTQPQYDMGGSDFGLTDSSSWDDSSSGDSGGDGW</sequence>
<accession>A0A1J5PM05</accession>
<evidence type="ECO:0000256" key="1">
    <source>
        <dbReference type="SAM" id="MobiDB-lite"/>
    </source>
</evidence>
<dbReference type="AlphaFoldDB" id="A0A1J5PM05"/>
<protein>
    <submittedName>
        <fullName evidence="2">Uncharacterized protein</fullName>
    </submittedName>
</protein>
<feature type="region of interest" description="Disordered" evidence="1">
    <location>
        <begin position="92"/>
        <end position="147"/>
    </location>
</feature>
<evidence type="ECO:0000313" key="2">
    <source>
        <dbReference type="EMBL" id="OIQ64565.1"/>
    </source>
</evidence>
<proteinExistence type="predicted"/>
<reference evidence="2" key="1">
    <citation type="submission" date="2016-10" db="EMBL/GenBank/DDBJ databases">
        <title>Sequence of Gallionella enrichment culture.</title>
        <authorList>
            <person name="Poehlein A."/>
            <person name="Muehling M."/>
            <person name="Daniel R."/>
        </authorList>
    </citation>
    <scope>NUCLEOTIDE SEQUENCE</scope>
</reference>
<feature type="compositionally biased region" description="Polar residues" evidence="1">
    <location>
        <begin position="94"/>
        <end position="105"/>
    </location>
</feature>
<gene>
    <name evidence="2" type="ORF">GALL_538820</name>
</gene>
<dbReference type="EMBL" id="MLJW01008015">
    <property type="protein sequence ID" value="OIQ64565.1"/>
    <property type="molecule type" value="Genomic_DNA"/>
</dbReference>
<comment type="caution">
    <text evidence="2">The sequence shown here is derived from an EMBL/GenBank/DDBJ whole genome shotgun (WGS) entry which is preliminary data.</text>
</comment>
<organism evidence="2">
    <name type="scientific">mine drainage metagenome</name>
    <dbReference type="NCBI Taxonomy" id="410659"/>
    <lineage>
        <taxon>unclassified sequences</taxon>
        <taxon>metagenomes</taxon>
        <taxon>ecological metagenomes</taxon>
    </lineage>
</organism>
<feature type="compositionally biased region" description="Low complexity" evidence="1">
    <location>
        <begin position="130"/>
        <end position="140"/>
    </location>
</feature>
<name>A0A1J5PM05_9ZZZZ</name>